<evidence type="ECO:0000313" key="2">
    <source>
        <dbReference type="EMBL" id="CBW21934.1"/>
    </source>
</evidence>
<evidence type="ECO:0000256" key="1">
    <source>
        <dbReference type="SAM" id="Phobius"/>
    </source>
</evidence>
<dbReference type="EMBL" id="FQ312004">
    <property type="protein sequence ID" value="CBW21934.1"/>
    <property type="molecule type" value="Genomic_DNA"/>
</dbReference>
<dbReference type="KEGG" id="bfg:BF638R_1395"/>
<accession>E1WSK0</accession>
<proteinExistence type="predicted"/>
<dbReference type="HOGENOM" id="CLU_3004429_0_0_10"/>
<protein>
    <submittedName>
        <fullName evidence="2">Putative membrane protein</fullName>
    </submittedName>
</protein>
<keyword evidence="1" id="KW-1133">Transmembrane helix</keyword>
<sequence>MFCYPLIHYTTFFFTFFYISVIDLRSTLFKRFSVAVICEIYTNDWLFFKETINGNG</sequence>
<dbReference type="Proteomes" id="UP000008560">
    <property type="component" value="Chromosome"/>
</dbReference>
<evidence type="ECO:0000313" key="3">
    <source>
        <dbReference type="Proteomes" id="UP000008560"/>
    </source>
</evidence>
<gene>
    <name evidence="2" type="ordered locus">BF638R_1395</name>
</gene>
<name>E1WSK0_BACF6</name>
<feature type="transmembrane region" description="Helical" evidence="1">
    <location>
        <begin position="6"/>
        <end position="24"/>
    </location>
</feature>
<dbReference type="AlphaFoldDB" id="E1WSK0"/>
<keyword evidence="1" id="KW-0812">Transmembrane</keyword>
<reference evidence="2 3" key="1">
    <citation type="journal article" date="2010" name="Microbiology">
        <title>Twenty-eight divergent polysaccharide loci specifying within- and amongst-strain capsule diversity in three strains of Bacteroides fragilis.</title>
        <authorList>
            <person name="Patrick S."/>
            <person name="Blakely G.W."/>
            <person name="Houston S."/>
            <person name="Moore J."/>
            <person name="Abratt V.R."/>
            <person name="Bertalan M."/>
            <person name="Cerdeno-Tarraga A.M."/>
            <person name="Quail M.A."/>
            <person name="Corton N."/>
            <person name="Corton C."/>
            <person name="Bignell A."/>
            <person name="Barron A."/>
            <person name="Clark L."/>
            <person name="Bentley S.D."/>
            <person name="Parkhill J."/>
        </authorList>
    </citation>
    <scope>NUCLEOTIDE SEQUENCE [LARGE SCALE GENOMIC DNA]</scope>
    <source>
        <strain evidence="2 3">638R</strain>
    </source>
</reference>
<organism evidence="2 3">
    <name type="scientific">Bacteroides fragilis (strain 638R)</name>
    <dbReference type="NCBI Taxonomy" id="862962"/>
    <lineage>
        <taxon>Bacteria</taxon>
        <taxon>Pseudomonadati</taxon>
        <taxon>Bacteroidota</taxon>
        <taxon>Bacteroidia</taxon>
        <taxon>Bacteroidales</taxon>
        <taxon>Bacteroidaceae</taxon>
        <taxon>Bacteroides</taxon>
    </lineage>
</organism>
<keyword evidence="1" id="KW-0472">Membrane</keyword>